<dbReference type="Proteomes" id="UP000016666">
    <property type="component" value="Chromosome 1"/>
</dbReference>
<feature type="domain" description="HSF-type DNA-binding" evidence="9">
    <location>
        <begin position="122"/>
        <end position="239"/>
    </location>
</feature>
<dbReference type="Pfam" id="PF00447">
    <property type="entry name" value="HSF_DNA-bind"/>
    <property type="match status" value="1"/>
</dbReference>
<evidence type="ECO:0000256" key="8">
    <source>
        <dbReference type="SAM" id="MobiDB-lite"/>
    </source>
</evidence>
<dbReference type="SMART" id="SM00415">
    <property type="entry name" value="HSF"/>
    <property type="match status" value="1"/>
</dbReference>
<evidence type="ECO:0000256" key="4">
    <source>
        <dbReference type="ARBA" id="ARBA00023125"/>
    </source>
</evidence>
<dbReference type="Ensembl" id="ENSAPLT00000023463.1">
    <property type="protein sequence ID" value="ENSAPLP00000031449.1"/>
    <property type="gene ID" value="ENSAPLG00000023578.1"/>
</dbReference>
<sequence length="442" mass="46826">MFKHLPPERPDRPAGSHLLTGRTKTELPTEMASGGSFSEDETKEIKREPLPAETSPDAAPDKPVESSESPSAEPPGQDGGAASDGAAASTEGGKDCPASTDNRESRRGSSSEERAVKTNVFSFLSFPTKLWYLVEGDEFKSICWARCESCIVIDEEMFNVEVLGRTGPQKIFEADSVKSFIRELNLYGFTKMKWTFPRSASLPKFMAEDAFSAHRKLLLYHNPNFKRYSPHLLINCNRRAALKRKATAAPATQADLDAKCPSSSSSGIQHGRGADAGQEKDGMEKAAEEDTQTAAPPGSPLPKRQAKAPPQASGAHPASCTDAPSLPGPAAEAAGRDNQQPPASPQLPARSSQSPPASPTPTRYHFLPLMGPALPPMHRNAAAARFPGAARPPLRPLASPGLAAASATAMPNPPDWQPSAPPHCPTCTCGSDRTAAGDGPAP</sequence>
<dbReference type="GeneTree" id="ENSGT00940000157452"/>
<dbReference type="GO" id="GO:0005634">
    <property type="term" value="C:nucleus"/>
    <property type="evidence" value="ECO:0007669"/>
    <property type="project" value="UniProtKB-SubCell"/>
</dbReference>
<proteinExistence type="inferred from homology"/>
<evidence type="ECO:0000256" key="3">
    <source>
        <dbReference type="ARBA" id="ARBA00023015"/>
    </source>
</evidence>
<dbReference type="SUPFAM" id="SSF46785">
    <property type="entry name" value="Winged helix' DNA-binding domain"/>
    <property type="match status" value="1"/>
</dbReference>
<feature type="compositionally biased region" description="Pro residues" evidence="8">
    <location>
        <begin position="411"/>
        <end position="424"/>
    </location>
</feature>
<feature type="compositionally biased region" description="Basic and acidic residues" evidence="8">
    <location>
        <begin position="101"/>
        <end position="112"/>
    </location>
</feature>
<reference evidence="10" key="2">
    <citation type="submission" date="2025-08" db="UniProtKB">
        <authorList>
            <consortium name="Ensembl"/>
        </authorList>
    </citation>
    <scope>IDENTIFICATION</scope>
</reference>
<dbReference type="Gene3D" id="1.10.10.10">
    <property type="entry name" value="Winged helix-like DNA-binding domain superfamily/Winged helix DNA-binding domain"/>
    <property type="match status" value="1"/>
</dbReference>
<comment type="similarity">
    <text evidence="2 7">Belongs to the HSF family.</text>
</comment>
<dbReference type="InterPro" id="IPR000232">
    <property type="entry name" value="HSF_DNA-bd"/>
</dbReference>
<keyword evidence="11" id="KW-1185">Reference proteome</keyword>
<keyword evidence="6" id="KW-0539">Nucleus</keyword>
<keyword evidence="5" id="KW-0804">Transcription</keyword>
<feature type="compositionally biased region" description="Basic and acidic residues" evidence="8">
    <location>
        <begin position="1"/>
        <end position="14"/>
    </location>
</feature>
<name>A0A493U070_ANAPP</name>
<evidence type="ECO:0000256" key="6">
    <source>
        <dbReference type="ARBA" id="ARBA00023242"/>
    </source>
</evidence>
<evidence type="ECO:0000256" key="5">
    <source>
        <dbReference type="ARBA" id="ARBA00023163"/>
    </source>
</evidence>
<evidence type="ECO:0000313" key="11">
    <source>
        <dbReference type="Proteomes" id="UP000016666"/>
    </source>
</evidence>
<feature type="compositionally biased region" description="Low complexity" evidence="8">
    <location>
        <begin position="381"/>
        <end position="407"/>
    </location>
</feature>
<dbReference type="OMA" id="INCNRRA"/>
<accession>A0A493U070</accession>
<dbReference type="PANTHER" id="PTHR10015:SF336">
    <property type="entry name" value="HEAT SHOCK TRANSCRIPTION FACTOR, Y-LINKED"/>
    <property type="match status" value="1"/>
</dbReference>
<keyword evidence="3" id="KW-0805">Transcription regulation</keyword>
<evidence type="ECO:0000313" key="10">
    <source>
        <dbReference type="Ensembl" id="ENSAPLP00000031449.1"/>
    </source>
</evidence>
<evidence type="ECO:0000256" key="7">
    <source>
        <dbReference type="RuleBase" id="RU004020"/>
    </source>
</evidence>
<dbReference type="FunFam" id="1.10.10.10:FF:000349">
    <property type="entry name" value="Heat shock transcription factor, Y-linked"/>
    <property type="match status" value="1"/>
</dbReference>
<dbReference type="InterPro" id="IPR036390">
    <property type="entry name" value="WH_DNA-bd_sf"/>
</dbReference>
<evidence type="ECO:0000259" key="9">
    <source>
        <dbReference type="SMART" id="SM00415"/>
    </source>
</evidence>
<feature type="region of interest" description="Disordered" evidence="8">
    <location>
        <begin position="1"/>
        <end position="112"/>
    </location>
</feature>
<dbReference type="InterPro" id="IPR036388">
    <property type="entry name" value="WH-like_DNA-bd_sf"/>
</dbReference>
<comment type="subcellular location">
    <subcellularLocation>
        <location evidence="1">Nucleus</location>
    </subcellularLocation>
</comment>
<protein>
    <recommendedName>
        <fullName evidence="9">HSF-type DNA-binding domain-containing protein</fullName>
    </recommendedName>
</protein>
<feature type="compositionally biased region" description="Basic and acidic residues" evidence="8">
    <location>
        <begin position="277"/>
        <end position="288"/>
    </location>
</feature>
<dbReference type="GO" id="GO:0043565">
    <property type="term" value="F:sequence-specific DNA binding"/>
    <property type="evidence" value="ECO:0007669"/>
    <property type="project" value="InterPro"/>
</dbReference>
<keyword evidence="4" id="KW-0238">DNA-binding</keyword>
<feature type="compositionally biased region" description="Low complexity" evidence="8">
    <location>
        <begin position="346"/>
        <end position="355"/>
    </location>
</feature>
<dbReference type="PANTHER" id="PTHR10015">
    <property type="entry name" value="HEAT SHOCK TRANSCRIPTION FACTOR"/>
    <property type="match status" value="1"/>
</dbReference>
<reference evidence="10 11" key="1">
    <citation type="submission" date="2017-10" db="EMBL/GenBank/DDBJ databases">
        <title>A new Pekin duck reference genome.</title>
        <authorList>
            <person name="Hou Z.-C."/>
            <person name="Zhou Z.-K."/>
            <person name="Zhu F."/>
            <person name="Hou S.-S."/>
        </authorList>
    </citation>
    <scope>NUCLEOTIDE SEQUENCE [LARGE SCALE GENOMIC DNA]</scope>
</reference>
<feature type="compositionally biased region" description="Low complexity" evidence="8">
    <location>
        <begin position="66"/>
        <end position="91"/>
    </location>
</feature>
<evidence type="ECO:0000256" key="2">
    <source>
        <dbReference type="ARBA" id="ARBA00006403"/>
    </source>
</evidence>
<organism evidence="10 11">
    <name type="scientific">Anas platyrhynchos platyrhynchos</name>
    <name type="common">Northern mallard</name>
    <dbReference type="NCBI Taxonomy" id="8840"/>
    <lineage>
        <taxon>Eukaryota</taxon>
        <taxon>Metazoa</taxon>
        <taxon>Chordata</taxon>
        <taxon>Craniata</taxon>
        <taxon>Vertebrata</taxon>
        <taxon>Euteleostomi</taxon>
        <taxon>Archelosauria</taxon>
        <taxon>Archosauria</taxon>
        <taxon>Dinosauria</taxon>
        <taxon>Saurischia</taxon>
        <taxon>Theropoda</taxon>
        <taxon>Coelurosauria</taxon>
        <taxon>Aves</taxon>
        <taxon>Neognathae</taxon>
        <taxon>Galloanserae</taxon>
        <taxon>Anseriformes</taxon>
        <taxon>Anatidae</taxon>
        <taxon>Anatinae</taxon>
        <taxon>Anas</taxon>
    </lineage>
</organism>
<evidence type="ECO:0000256" key="1">
    <source>
        <dbReference type="ARBA" id="ARBA00004123"/>
    </source>
</evidence>
<dbReference type="GO" id="GO:0003700">
    <property type="term" value="F:DNA-binding transcription factor activity"/>
    <property type="evidence" value="ECO:0007669"/>
    <property type="project" value="InterPro"/>
</dbReference>
<feature type="region of interest" description="Disordered" evidence="8">
    <location>
        <begin position="249"/>
        <end position="442"/>
    </location>
</feature>
<dbReference type="AlphaFoldDB" id="A0A493U070"/>
<dbReference type="STRING" id="8840.ENSAPLP00000031449"/>
<reference evidence="10" key="3">
    <citation type="submission" date="2025-09" db="UniProtKB">
        <authorList>
            <consortium name="Ensembl"/>
        </authorList>
    </citation>
    <scope>IDENTIFICATION</scope>
</reference>